<dbReference type="InterPro" id="IPR043127">
    <property type="entry name" value="Sec-1-like_dom3a"/>
</dbReference>
<sequence length="645" mass="73649">MDSSIDKKLLGFRQIAQEKLKNIFTKITLRKDLIIEPKLIKSLENICTASWLKKNEIDKIYKFDPKNPPPKQKTLVYFVSGNLLTFKNVLDQINSYQTVGGSETDALPSSKDYHVIVFPTVLSSFDSLVEEEGLSKIVELHKFQWDFIVFDNGILSLEIPQLFTEVFVKHDTSLLGTIAHTFRLFNLVMKRPNFIFTFGENSEKIINMVQRIENYQLDRAKDESTDSPDFNVMLIIDRDKDYPSCLLTPVVYSGLLLEIHKYDSGSLTIDANSNKIESEKLKFLQDKRPSSSKTETTYLRMNGNHDVIFSENRYKHFSDVAAVLSTIAKNLGIEGNLYSRDMKFNEMKDYVKNKLPKVAAQKKELFKHLILCETIVNEIGINFEKQQIIEENILTNSNRKQIMSHIDDLVSTDAHKWALLRLMCLCHITIGLNNDEITRFMTNYLNSFGHQYLNIFTNLSAANLFPNTLNLSKNKILQQISLPKLKTQFQIDANKLKQLPTDVVENQPKDEQQSEKSQRSCPSYVFNGNYIPLISQLAAIFLRTSNLEELNQKLGHLDSLKLCGKLFENDAPKTIREIFTSGKFKSNINKHFPLSPRSMFIFVVGGLTYAEIAACSLIERMTSSKIVIASNQIISGGDLIESIGK</sequence>
<feature type="non-terminal residue" evidence="2">
    <location>
        <position position="645"/>
    </location>
</feature>
<dbReference type="AlphaFoldDB" id="U5EYL5"/>
<dbReference type="EMBL" id="GANO01000222">
    <property type="protein sequence ID" value="JAB59649.1"/>
    <property type="molecule type" value="mRNA"/>
</dbReference>
<evidence type="ECO:0000256" key="1">
    <source>
        <dbReference type="ARBA" id="ARBA00009884"/>
    </source>
</evidence>
<evidence type="ECO:0000313" key="2">
    <source>
        <dbReference type="EMBL" id="JAB59649.1"/>
    </source>
</evidence>
<dbReference type="PANTHER" id="PTHR11679">
    <property type="entry name" value="VESICLE PROTEIN SORTING-ASSOCIATED"/>
    <property type="match status" value="1"/>
</dbReference>
<dbReference type="Gene3D" id="3.40.50.2060">
    <property type="match status" value="1"/>
</dbReference>
<dbReference type="InterPro" id="IPR043154">
    <property type="entry name" value="Sec-1-like_dom1"/>
</dbReference>
<dbReference type="Gene3D" id="3.90.830.10">
    <property type="entry name" value="Syntaxin Binding Protein 1, Chain A, domain 2"/>
    <property type="match status" value="1"/>
</dbReference>
<dbReference type="InterPro" id="IPR027482">
    <property type="entry name" value="Sec1-like_dom2"/>
</dbReference>
<reference evidence="2" key="1">
    <citation type="journal article" date="2014" name="Insect Biochem. Mol. Biol.">
        <title>An insight into the sialome of the frog biting fly, Corethrella appendiculata.</title>
        <authorList>
            <person name="Ribeiro J.M.C."/>
            <person name="Chagas A.C."/>
            <person name="Pham V.M."/>
            <person name="Lounibos L.P."/>
            <person name="Calvo E."/>
        </authorList>
    </citation>
    <scope>NUCLEOTIDE SEQUENCE</scope>
    <source>
        <tissue evidence="2">Salivary glands</tissue>
    </source>
</reference>
<name>U5EYL5_9DIPT</name>
<proteinExistence type="evidence at transcript level"/>
<protein>
    <submittedName>
        <fullName evidence="2">Putative vacuolar sorting protein vps33/slp1 sec1 family</fullName>
    </submittedName>
</protein>
<accession>U5EYL5</accession>
<comment type="similarity">
    <text evidence="1">Belongs to the STXBP/unc-18/SEC1 family.</text>
</comment>
<dbReference type="InterPro" id="IPR001619">
    <property type="entry name" value="Sec1-like"/>
</dbReference>
<dbReference type="Gene3D" id="3.40.50.1910">
    <property type="match status" value="1"/>
</dbReference>
<dbReference type="InterPro" id="IPR036045">
    <property type="entry name" value="Sec1-like_sf"/>
</dbReference>
<organism evidence="2">
    <name type="scientific">Corethrella appendiculata</name>
    <dbReference type="NCBI Taxonomy" id="1370023"/>
    <lineage>
        <taxon>Eukaryota</taxon>
        <taxon>Metazoa</taxon>
        <taxon>Ecdysozoa</taxon>
        <taxon>Arthropoda</taxon>
        <taxon>Hexapoda</taxon>
        <taxon>Insecta</taxon>
        <taxon>Pterygota</taxon>
        <taxon>Neoptera</taxon>
        <taxon>Endopterygota</taxon>
        <taxon>Diptera</taxon>
        <taxon>Nematocera</taxon>
        <taxon>Culicoidea</taxon>
        <taxon>Chaoboridae</taxon>
        <taxon>Corethrella</taxon>
    </lineage>
</organism>
<dbReference type="Pfam" id="PF00995">
    <property type="entry name" value="Sec1"/>
    <property type="match status" value="1"/>
</dbReference>
<dbReference type="SUPFAM" id="SSF56815">
    <property type="entry name" value="Sec1/munc18-like (SM) proteins"/>
    <property type="match status" value="1"/>
</dbReference>
<dbReference type="InterPro" id="IPR043155">
    <property type="entry name" value="VPS33_dom3b"/>
</dbReference>
<dbReference type="GO" id="GO:0016192">
    <property type="term" value="P:vesicle-mediated transport"/>
    <property type="evidence" value="ECO:0007669"/>
    <property type="project" value="InterPro"/>
</dbReference>
<dbReference type="Gene3D" id="1.25.40.850">
    <property type="match status" value="1"/>
</dbReference>